<feature type="domain" description="Gram-positive cocci surface proteins LPxTG" evidence="8">
    <location>
        <begin position="725"/>
        <end position="757"/>
    </location>
</feature>
<sequence length="757" mass="84048">MSKKKAWAKGTVAGVGALTLLASTVFTAAALNRGTQPGEGTQGCDVSWTAQSVLDIDLAENDPNYGNLVHDEKGNPAGTNYQWTGFIKEVSPKLGHAGYMEIGHHYQDGADPTPVRVATGTTKQHWRVNLGTNKALKNAKVIFTLPPEVRGKEVFVDLQGGVDNVNTWGNEPYTQYRAGRTPLTQGAVVDNGNGTWTINIGDLPAMNSRVVDFYVRVGTSLNLTDQFVATAVLTARGTDPQCTQRPPQPQDRVEFGQWTDGAITCEKGTVTQTRTKTTTPFTWDDGTQQWVPGTPVVTQETQERDKTEQEREQCKPQDLVEFGQWEDGEVTCAKTTVTQTRTKTTTPHVWDNNTKTWKPGTPVVTTETQERQKTQAEHEQCKPADRIEYGEWTDGAITCDKPTVTQTRSKSVTTFTFDDATKTWKPGAPVVTEETQERDKTQAEHEQCKPETKTEFSQWADEQLTCDKPTVTQKRTKTVTEYTFDDATKTWKPGTPVVTTETQERDKTQAEHEQCKPETKTEFSQWADEQLTCDKPTVTQKRTKTVTEYTFDDATKTWKPGAPVVTEETQERDKTQAEHEQCKPEPKVEFSAWEDGKVTCESTKVTQKRTKTVTEYTFDDATKTWKPGTPVVTEETQERDKTMAEHEQCKPESKVEISQWQDEKVTCESPKVKQTRTKTVTSAVFDEATKTWKMGEPVVTIEAGERDKTDAEKAACAPGAPGKQLAKTGSPILIIGSIAGLLALAGGALVIAKRRRA</sequence>
<dbReference type="PROSITE" id="PS50847">
    <property type="entry name" value="GRAM_POS_ANCHORING"/>
    <property type="match status" value="1"/>
</dbReference>
<feature type="compositionally biased region" description="Basic and acidic residues" evidence="5">
    <location>
        <begin position="435"/>
        <end position="454"/>
    </location>
</feature>
<evidence type="ECO:0000313" key="10">
    <source>
        <dbReference type="Proteomes" id="UP000185612"/>
    </source>
</evidence>
<keyword evidence="6" id="KW-1133">Transmembrane helix</keyword>
<dbReference type="InParanoid" id="A0A1Q5PUG4"/>
<reference evidence="10" key="1">
    <citation type="submission" date="2016-12" db="EMBL/GenBank/DDBJ databases">
        <authorList>
            <person name="Meng X."/>
        </authorList>
    </citation>
    <scope>NUCLEOTIDE SEQUENCE [LARGE SCALE GENOMIC DNA]</scope>
    <source>
        <strain evidence="10">DSM 20732</strain>
    </source>
</reference>
<evidence type="ECO:0000256" key="5">
    <source>
        <dbReference type="SAM" id="MobiDB-lite"/>
    </source>
</evidence>
<dbReference type="OrthoDB" id="3258456at2"/>
<evidence type="ECO:0000256" key="4">
    <source>
        <dbReference type="ARBA" id="ARBA00023088"/>
    </source>
</evidence>
<accession>A0A1Q5PUG4</accession>
<keyword evidence="1" id="KW-0134">Cell wall</keyword>
<evidence type="ECO:0000256" key="2">
    <source>
        <dbReference type="ARBA" id="ARBA00022525"/>
    </source>
</evidence>
<keyword evidence="2" id="KW-0964">Secreted</keyword>
<evidence type="ECO:0000256" key="1">
    <source>
        <dbReference type="ARBA" id="ARBA00022512"/>
    </source>
</evidence>
<protein>
    <recommendedName>
        <fullName evidence="8">Gram-positive cocci surface proteins LPxTG domain-containing protein</fullName>
    </recommendedName>
</protein>
<evidence type="ECO:0000256" key="7">
    <source>
        <dbReference type="SAM" id="SignalP"/>
    </source>
</evidence>
<evidence type="ECO:0000259" key="8">
    <source>
        <dbReference type="PROSITE" id="PS50847"/>
    </source>
</evidence>
<keyword evidence="3 7" id="KW-0732">Signal</keyword>
<feature type="region of interest" description="Disordered" evidence="5">
    <location>
        <begin position="493"/>
        <end position="521"/>
    </location>
</feature>
<keyword evidence="6" id="KW-0812">Transmembrane</keyword>
<keyword evidence="6" id="KW-0472">Membrane</keyword>
<dbReference type="Proteomes" id="UP000185612">
    <property type="component" value="Unassembled WGS sequence"/>
</dbReference>
<comment type="caution">
    <text evidence="9">The sequence shown here is derived from an EMBL/GenBank/DDBJ whole genome shotgun (WGS) entry which is preliminary data.</text>
</comment>
<feature type="transmembrane region" description="Helical" evidence="6">
    <location>
        <begin position="732"/>
        <end position="752"/>
    </location>
</feature>
<name>A0A1Q5PUG4_9ACTO</name>
<evidence type="ECO:0000256" key="6">
    <source>
        <dbReference type="SAM" id="Phobius"/>
    </source>
</evidence>
<gene>
    <name evidence="9" type="ORF">BSZ40_09445</name>
</gene>
<feature type="compositionally biased region" description="Basic and acidic residues" evidence="5">
    <location>
        <begin position="502"/>
        <end position="521"/>
    </location>
</feature>
<organism evidence="9 10">
    <name type="scientific">Buchananella hordeovulneris</name>
    <dbReference type="NCBI Taxonomy" id="52770"/>
    <lineage>
        <taxon>Bacteria</taxon>
        <taxon>Bacillati</taxon>
        <taxon>Actinomycetota</taxon>
        <taxon>Actinomycetes</taxon>
        <taxon>Actinomycetales</taxon>
        <taxon>Actinomycetaceae</taxon>
        <taxon>Buchananella</taxon>
    </lineage>
</organism>
<feature type="chain" id="PRO_5039713236" description="Gram-positive cocci surface proteins LPxTG domain-containing protein" evidence="7">
    <location>
        <begin position="29"/>
        <end position="757"/>
    </location>
</feature>
<feature type="region of interest" description="Disordered" evidence="5">
    <location>
        <begin position="431"/>
        <end position="456"/>
    </location>
</feature>
<dbReference type="RefSeq" id="WP_073825688.1">
    <property type="nucleotide sequence ID" value="NZ_MQVS01000010.1"/>
</dbReference>
<keyword evidence="4" id="KW-0572">Peptidoglycan-anchor</keyword>
<dbReference type="AlphaFoldDB" id="A0A1Q5PUG4"/>
<dbReference type="InterPro" id="IPR019931">
    <property type="entry name" value="LPXTG_anchor"/>
</dbReference>
<dbReference type="EMBL" id="MQVS01000010">
    <property type="protein sequence ID" value="OKL51119.1"/>
    <property type="molecule type" value="Genomic_DNA"/>
</dbReference>
<evidence type="ECO:0000256" key="3">
    <source>
        <dbReference type="ARBA" id="ARBA00022729"/>
    </source>
</evidence>
<keyword evidence="10" id="KW-1185">Reference proteome</keyword>
<evidence type="ECO:0000313" key="9">
    <source>
        <dbReference type="EMBL" id="OKL51119.1"/>
    </source>
</evidence>
<proteinExistence type="predicted"/>
<feature type="signal peptide" evidence="7">
    <location>
        <begin position="1"/>
        <end position="28"/>
    </location>
</feature>